<proteinExistence type="inferred from homology"/>
<keyword evidence="8" id="KW-0299">Galactose metabolism</keyword>
<keyword evidence="14" id="KW-1185">Reference proteome</keyword>
<dbReference type="EMBL" id="JASWER010000003">
    <property type="protein sequence ID" value="MDL5376367.1"/>
    <property type="molecule type" value="Genomic_DNA"/>
</dbReference>
<dbReference type="GO" id="GO:0003978">
    <property type="term" value="F:UDP-glucose 4-epimerase activity"/>
    <property type="evidence" value="ECO:0007669"/>
    <property type="project" value="UniProtKB-EC"/>
</dbReference>
<evidence type="ECO:0000256" key="4">
    <source>
        <dbReference type="ARBA" id="ARBA00007637"/>
    </source>
</evidence>
<dbReference type="CDD" id="cd05247">
    <property type="entry name" value="UDP_G4E_1_SDR_e"/>
    <property type="match status" value="1"/>
</dbReference>
<comment type="similarity">
    <text evidence="4 11">Belongs to the NAD(P)-dependent epimerase/dehydratase family.</text>
</comment>
<evidence type="ECO:0000256" key="3">
    <source>
        <dbReference type="ARBA" id="ARBA00004947"/>
    </source>
</evidence>
<dbReference type="Gene3D" id="3.40.50.720">
    <property type="entry name" value="NAD(P)-binding Rossmann-like Domain"/>
    <property type="match status" value="1"/>
</dbReference>
<dbReference type="EC" id="5.1.3.2" evidence="5 11"/>
<dbReference type="PANTHER" id="PTHR43725:SF53">
    <property type="entry name" value="UDP-ARABINOSE 4-EPIMERASE 1"/>
    <property type="match status" value="1"/>
</dbReference>
<evidence type="ECO:0000256" key="1">
    <source>
        <dbReference type="ARBA" id="ARBA00000083"/>
    </source>
</evidence>
<organism evidence="13 14">
    <name type="scientific">Exiguobacterium mexicanum</name>
    <dbReference type="NCBI Taxonomy" id="340146"/>
    <lineage>
        <taxon>Bacteria</taxon>
        <taxon>Bacillati</taxon>
        <taxon>Bacillota</taxon>
        <taxon>Bacilli</taxon>
        <taxon>Bacillales</taxon>
        <taxon>Bacillales Family XII. Incertae Sedis</taxon>
        <taxon>Exiguobacterium</taxon>
    </lineage>
</organism>
<evidence type="ECO:0000256" key="5">
    <source>
        <dbReference type="ARBA" id="ARBA00013189"/>
    </source>
</evidence>
<keyword evidence="9 11" id="KW-0413">Isomerase</keyword>
<evidence type="ECO:0000256" key="2">
    <source>
        <dbReference type="ARBA" id="ARBA00001911"/>
    </source>
</evidence>
<evidence type="ECO:0000313" key="14">
    <source>
        <dbReference type="Proteomes" id="UP001230807"/>
    </source>
</evidence>
<evidence type="ECO:0000313" key="13">
    <source>
        <dbReference type="EMBL" id="MDL5376367.1"/>
    </source>
</evidence>
<comment type="caution">
    <text evidence="13">The sequence shown here is derived from an EMBL/GenBank/DDBJ whole genome shotgun (WGS) entry which is preliminary data.</text>
</comment>
<comment type="pathway">
    <text evidence="3 11">Carbohydrate metabolism; galactose metabolism.</text>
</comment>
<dbReference type="PANTHER" id="PTHR43725">
    <property type="entry name" value="UDP-GLUCOSE 4-EPIMERASE"/>
    <property type="match status" value="1"/>
</dbReference>
<dbReference type="RefSeq" id="WP_286038254.1">
    <property type="nucleotide sequence ID" value="NZ_CP183077.1"/>
</dbReference>
<dbReference type="SUPFAM" id="SSF51735">
    <property type="entry name" value="NAD(P)-binding Rossmann-fold domains"/>
    <property type="match status" value="1"/>
</dbReference>
<feature type="domain" description="NAD-dependent epimerase/dehydratase" evidence="12">
    <location>
        <begin position="3"/>
        <end position="252"/>
    </location>
</feature>
<keyword evidence="10 11" id="KW-0119">Carbohydrate metabolism</keyword>
<comment type="catalytic activity">
    <reaction evidence="1 11">
        <text>UDP-alpha-D-glucose = UDP-alpha-D-galactose</text>
        <dbReference type="Rhea" id="RHEA:22168"/>
        <dbReference type="ChEBI" id="CHEBI:58885"/>
        <dbReference type="ChEBI" id="CHEBI:66914"/>
        <dbReference type="EC" id="5.1.3.2"/>
    </reaction>
</comment>
<accession>A0ABT7MMF2</accession>
<comment type="subunit">
    <text evidence="11">Homodimer.</text>
</comment>
<protein>
    <recommendedName>
        <fullName evidence="6 11">UDP-glucose 4-epimerase</fullName>
        <ecNumber evidence="5 11">5.1.3.2</ecNumber>
    </recommendedName>
</protein>
<keyword evidence="7 11" id="KW-0520">NAD</keyword>
<evidence type="ECO:0000256" key="7">
    <source>
        <dbReference type="ARBA" id="ARBA00023027"/>
    </source>
</evidence>
<name>A0ABT7MMF2_9BACL</name>
<dbReference type="InterPro" id="IPR001509">
    <property type="entry name" value="Epimerase_deHydtase"/>
</dbReference>
<comment type="cofactor">
    <cofactor evidence="2 11">
        <name>NAD(+)</name>
        <dbReference type="ChEBI" id="CHEBI:57540"/>
    </cofactor>
</comment>
<dbReference type="InterPro" id="IPR005886">
    <property type="entry name" value="UDP_G4E"/>
</dbReference>
<dbReference type="Pfam" id="PF01370">
    <property type="entry name" value="Epimerase"/>
    <property type="match status" value="1"/>
</dbReference>
<sequence length="335" mass="37149">MSILVVGGAGYIGSHAVRALLARGEDVIVIDNLQTGHIESVPKQVRFYEGDIRDRAFMDRTFSNESITEVLHFAANSLVGESMDEPLKYYDNNVFGTQVLLETMRKHGVTRIVFSSTAATYGDQDEMPIRETAVTNPTNTYGATKLAMETMMKWCDRAFGIRFVALRYFNVAGADPTGEIGEDHMPETHLIPLVLEVANGKRDAITVFGDDYETPDGTCIRDYIHVQDLVDAHVRALDYLKQGGASDVFNLGTETGLSVLEIIEAARRVTNHAIPVQMGVRRAGDPGMLIASPDKAKHVLGWVPERSTVDVILADAWNWHKHHPEGYKHVEGVRR</sequence>
<evidence type="ECO:0000256" key="6">
    <source>
        <dbReference type="ARBA" id="ARBA00018569"/>
    </source>
</evidence>
<evidence type="ECO:0000256" key="8">
    <source>
        <dbReference type="ARBA" id="ARBA00023144"/>
    </source>
</evidence>
<evidence type="ECO:0000256" key="10">
    <source>
        <dbReference type="ARBA" id="ARBA00023277"/>
    </source>
</evidence>
<gene>
    <name evidence="13" type="primary">galE</name>
    <name evidence="13" type="ORF">QR695_05045</name>
</gene>
<evidence type="ECO:0000259" key="12">
    <source>
        <dbReference type="Pfam" id="PF01370"/>
    </source>
</evidence>
<reference evidence="13 14" key="1">
    <citation type="submission" date="2023-06" db="EMBL/GenBank/DDBJ databases">
        <title>Influencing factors and mechanism of Cr(VI) reduction by facultative anaerobic Exiguobacterium sp. PY14.</title>
        <authorList>
            <person name="Zou L."/>
        </authorList>
    </citation>
    <scope>NUCLEOTIDE SEQUENCE [LARGE SCALE GENOMIC DNA]</scope>
    <source>
        <strain evidence="13 14">PY14</strain>
    </source>
</reference>
<evidence type="ECO:0000256" key="11">
    <source>
        <dbReference type="RuleBase" id="RU366046"/>
    </source>
</evidence>
<dbReference type="Gene3D" id="3.90.25.10">
    <property type="entry name" value="UDP-galactose 4-epimerase, domain 1"/>
    <property type="match status" value="1"/>
</dbReference>
<dbReference type="NCBIfam" id="TIGR01179">
    <property type="entry name" value="galE"/>
    <property type="match status" value="1"/>
</dbReference>
<evidence type="ECO:0000256" key="9">
    <source>
        <dbReference type="ARBA" id="ARBA00023235"/>
    </source>
</evidence>
<dbReference type="Proteomes" id="UP001230807">
    <property type="component" value="Unassembled WGS sequence"/>
</dbReference>
<dbReference type="InterPro" id="IPR036291">
    <property type="entry name" value="NAD(P)-bd_dom_sf"/>
</dbReference>